<protein>
    <submittedName>
        <fullName evidence="1">Uncharacterized protein</fullName>
    </submittedName>
</protein>
<accession>A0AAX2J5H5</accession>
<dbReference type="Proteomes" id="UP000248598">
    <property type="component" value="Chromosome 1"/>
</dbReference>
<dbReference type="AlphaFoldDB" id="A0AAX2J5H5"/>
<dbReference type="NCBIfam" id="NF047841">
    <property type="entry name" value="HLGFF_fam"/>
    <property type="match status" value="1"/>
</dbReference>
<sequence>MHYFSLHTQQDEHIGFLIMYPRDDSQNQSGDLAIKLLDSLPTRLREVTKLLAYWQVQAALSWEVSGDKVVVFDDDGDPRGTIRQEQLHIGNHVFILNDLAGNM</sequence>
<dbReference type="InterPro" id="IPR058172">
    <property type="entry name" value="HLGFF_Neisseriales"/>
</dbReference>
<evidence type="ECO:0000313" key="2">
    <source>
        <dbReference type="Proteomes" id="UP000248598"/>
    </source>
</evidence>
<dbReference type="RefSeq" id="WP_003786304.1">
    <property type="nucleotide sequence ID" value="NZ_CP050136.1"/>
</dbReference>
<dbReference type="KEGG" id="kki:KKKWG1_0975"/>
<name>A0AAX2J5H5_KINKI</name>
<organism evidence="1 2">
    <name type="scientific">Kingella kingae</name>
    <dbReference type="NCBI Taxonomy" id="504"/>
    <lineage>
        <taxon>Bacteria</taxon>
        <taxon>Pseudomonadati</taxon>
        <taxon>Pseudomonadota</taxon>
        <taxon>Betaproteobacteria</taxon>
        <taxon>Neisseriales</taxon>
        <taxon>Neisseriaceae</taxon>
        <taxon>Kingella</taxon>
    </lineage>
</organism>
<dbReference type="GeneID" id="93263050"/>
<reference evidence="1 2" key="1">
    <citation type="submission" date="2018-06" db="EMBL/GenBank/DDBJ databases">
        <authorList>
            <consortium name="Pathogen Informatics"/>
            <person name="Doyle S."/>
        </authorList>
    </citation>
    <scope>NUCLEOTIDE SEQUENCE [LARGE SCALE GENOMIC DNA]</scope>
    <source>
        <strain evidence="1 2">NCTC10529</strain>
    </source>
</reference>
<evidence type="ECO:0000313" key="1">
    <source>
        <dbReference type="EMBL" id="SQH25578.1"/>
    </source>
</evidence>
<gene>
    <name evidence="1" type="ORF">NCTC10529_01779</name>
</gene>
<dbReference type="EMBL" id="LS483426">
    <property type="protein sequence ID" value="SQH25578.1"/>
    <property type="molecule type" value="Genomic_DNA"/>
</dbReference>
<proteinExistence type="predicted"/>